<evidence type="ECO:0008006" key="5">
    <source>
        <dbReference type="Google" id="ProtNLM"/>
    </source>
</evidence>
<sequence>MRKLIVLGLLGVLGWMPYQASAQVSINVNIGSQPLWGPVGYDYVDYYYLPDVECYYNVPNRQFIYLNGGRWIFSASLPSRYRGYDLYSGYKVVVNSRDPYRYFDRDRVTYSRYRSHRGQQVIRYSNDSRYYVIKGHHGYGNKHYSRDNDRHDRHDRNDRWDNDGGHGKWDRNDRGRGDRDHGDRGRGDRDKHGNGRGNDHGRGRG</sequence>
<dbReference type="Proteomes" id="UP000192678">
    <property type="component" value="Unassembled WGS sequence"/>
</dbReference>
<feature type="region of interest" description="Disordered" evidence="1">
    <location>
        <begin position="141"/>
        <end position="205"/>
    </location>
</feature>
<feature type="signal peptide" evidence="2">
    <location>
        <begin position="1"/>
        <end position="22"/>
    </location>
</feature>
<dbReference type="RefSeq" id="WP_200816417.1">
    <property type="nucleotide sequence ID" value="NZ_FWYB01000015.1"/>
</dbReference>
<evidence type="ECO:0000256" key="1">
    <source>
        <dbReference type="SAM" id="MobiDB-lite"/>
    </source>
</evidence>
<evidence type="ECO:0000256" key="2">
    <source>
        <dbReference type="SAM" id="SignalP"/>
    </source>
</evidence>
<organism evidence="3 4">
    <name type="scientific">Pedobacter nyackensis</name>
    <dbReference type="NCBI Taxonomy" id="475255"/>
    <lineage>
        <taxon>Bacteria</taxon>
        <taxon>Pseudomonadati</taxon>
        <taxon>Bacteroidota</taxon>
        <taxon>Sphingobacteriia</taxon>
        <taxon>Sphingobacteriales</taxon>
        <taxon>Sphingobacteriaceae</taxon>
        <taxon>Pedobacter</taxon>
    </lineage>
</organism>
<keyword evidence="2" id="KW-0732">Signal</keyword>
<evidence type="ECO:0000313" key="4">
    <source>
        <dbReference type="Proteomes" id="UP000192678"/>
    </source>
</evidence>
<proteinExistence type="predicted"/>
<feature type="compositionally biased region" description="Basic and acidic residues" evidence="1">
    <location>
        <begin position="144"/>
        <end position="205"/>
    </location>
</feature>
<gene>
    <name evidence="3" type="ORF">SAMN04488101_11591</name>
</gene>
<accession>A0A1W2EU30</accession>
<feature type="chain" id="PRO_5012913078" description="YXWGXW repeat-containing protein" evidence="2">
    <location>
        <begin position="23"/>
        <end position="205"/>
    </location>
</feature>
<keyword evidence="4" id="KW-1185">Reference proteome</keyword>
<name>A0A1W2EU30_9SPHI</name>
<reference evidence="3 4" key="1">
    <citation type="submission" date="2017-04" db="EMBL/GenBank/DDBJ databases">
        <authorList>
            <person name="Afonso C.L."/>
            <person name="Miller P.J."/>
            <person name="Scott M.A."/>
            <person name="Spackman E."/>
            <person name="Goraichik I."/>
            <person name="Dimitrov K.M."/>
            <person name="Suarez D.L."/>
            <person name="Swayne D.E."/>
        </authorList>
    </citation>
    <scope>NUCLEOTIDE SEQUENCE [LARGE SCALE GENOMIC DNA]</scope>
    <source>
        <strain evidence="3 4">DSM 19625</strain>
    </source>
</reference>
<dbReference type="STRING" id="475255.SAMN04488101_11591"/>
<protein>
    <recommendedName>
        <fullName evidence="5">YXWGXW repeat-containing protein</fullName>
    </recommendedName>
</protein>
<evidence type="ECO:0000313" key="3">
    <source>
        <dbReference type="EMBL" id="SMD12726.1"/>
    </source>
</evidence>
<dbReference type="AlphaFoldDB" id="A0A1W2EU30"/>
<dbReference type="EMBL" id="FWYB01000015">
    <property type="protein sequence ID" value="SMD12726.1"/>
    <property type="molecule type" value="Genomic_DNA"/>
</dbReference>